<dbReference type="Gene3D" id="3.90.1150.10">
    <property type="entry name" value="Aspartate Aminotransferase, domain 1"/>
    <property type="match status" value="1"/>
</dbReference>
<proteinExistence type="inferred from homology"/>
<dbReference type="Gene3D" id="3.40.640.10">
    <property type="entry name" value="Type I PLP-dependent aspartate aminotransferase-like (Major domain)"/>
    <property type="match status" value="1"/>
</dbReference>
<evidence type="ECO:0000259" key="4">
    <source>
        <dbReference type="Pfam" id="PF00155"/>
    </source>
</evidence>
<dbReference type="InterPro" id="IPR015422">
    <property type="entry name" value="PyrdxlP-dep_Trfase_small"/>
</dbReference>
<dbReference type="PROSITE" id="PS00105">
    <property type="entry name" value="AA_TRANSFER_CLASS_1"/>
    <property type="match status" value="1"/>
</dbReference>
<dbReference type="SUPFAM" id="SSF53383">
    <property type="entry name" value="PLP-dependent transferases"/>
    <property type="match status" value="1"/>
</dbReference>
<dbReference type="STRING" id="701521.PECL_1404"/>
<dbReference type="PANTHER" id="PTHR42885:SF1">
    <property type="entry name" value="THREONINE-PHOSPHATE DECARBOXYLASE"/>
    <property type="match status" value="1"/>
</dbReference>
<reference evidence="5 6" key="1">
    <citation type="journal article" date="2012" name="J. Bacteriol.">
        <title>Complete Genome Sequence of the Beer Spoilage Organism Pediococcus claussenii ATCC BAA-344T.</title>
        <authorList>
            <person name="Pittet V."/>
            <person name="Abegunde T."/>
            <person name="Marfleet T."/>
            <person name="Haakensen M."/>
            <person name="Morrow K."/>
            <person name="Jayaprakash T."/>
            <person name="Schroeder K."/>
            <person name="Trost B."/>
            <person name="Byrns S."/>
            <person name="Bergsveinson J."/>
            <person name="Kusalik A."/>
            <person name="Ziola B."/>
        </authorList>
    </citation>
    <scope>NUCLEOTIDE SEQUENCE [LARGE SCALE GENOMIC DNA]</scope>
    <source>
        <strain evidence="5 6">ATCC BAA-344</strain>
    </source>
</reference>
<evidence type="ECO:0000313" key="5">
    <source>
        <dbReference type="EMBL" id="AEV95628.1"/>
    </source>
</evidence>
<evidence type="ECO:0000256" key="1">
    <source>
        <dbReference type="ARBA" id="ARBA00001933"/>
    </source>
</evidence>
<evidence type="ECO:0000256" key="3">
    <source>
        <dbReference type="RuleBase" id="RU000481"/>
    </source>
</evidence>
<comment type="cofactor">
    <cofactor evidence="1 3">
        <name>pyridoxal 5'-phosphate</name>
        <dbReference type="ChEBI" id="CHEBI:597326"/>
    </cofactor>
</comment>
<dbReference type="CDD" id="cd00609">
    <property type="entry name" value="AAT_like"/>
    <property type="match status" value="1"/>
</dbReference>
<feature type="domain" description="Aminotransferase class I/classII large" evidence="4">
    <location>
        <begin position="16"/>
        <end position="348"/>
    </location>
</feature>
<organism evidence="5 6">
    <name type="scientific">Pediococcus claussenii (strain ATCC BAA-344 / DSM 14800 / JCM 18046 / KCTC 3811 / LMG 21948 / P06)</name>
    <dbReference type="NCBI Taxonomy" id="701521"/>
    <lineage>
        <taxon>Bacteria</taxon>
        <taxon>Bacillati</taxon>
        <taxon>Bacillota</taxon>
        <taxon>Bacilli</taxon>
        <taxon>Lactobacillales</taxon>
        <taxon>Lactobacillaceae</taxon>
        <taxon>Pediococcus</taxon>
    </lineage>
</organism>
<dbReference type="KEGG" id="pce:PECL_1404"/>
<dbReference type="EC" id="2.6.1.-" evidence="3"/>
<dbReference type="InterPro" id="IPR004838">
    <property type="entry name" value="NHTrfase_class1_PyrdxlP-BS"/>
</dbReference>
<protein>
    <recommendedName>
        <fullName evidence="3">Aminotransferase</fullName>
        <ecNumber evidence="3">2.6.1.-</ecNumber>
    </recommendedName>
</protein>
<dbReference type="HOGENOM" id="CLU_017584_3_2_9"/>
<dbReference type="EMBL" id="CP003137">
    <property type="protein sequence ID" value="AEV95628.1"/>
    <property type="molecule type" value="Genomic_DNA"/>
</dbReference>
<dbReference type="RefSeq" id="WP_014215822.1">
    <property type="nucleotide sequence ID" value="NC_016605.1"/>
</dbReference>
<keyword evidence="3" id="KW-0808">Transferase</keyword>
<dbReference type="Pfam" id="PF00155">
    <property type="entry name" value="Aminotran_1_2"/>
    <property type="match status" value="1"/>
</dbReference>
<keyword evidence="3" id="KW-0032">Aminotransferase</keyword>
<dbReference type="InterPro" id="IPR015421">
    <property type="entry name" value="PyrdxlP-dep_Trfase_major"/>
</dbReference>
<keyword evidence="2" id="KW-0663">Pyridoxal phosphate</keyword>
<accession>G8PEL9</accession>
<dbReference type="GO" id="GO:0030170">
    <property type="term" value="F:pyridoxal phosphate binding"/>
    <property type="evidence" value="ECO:0007669"/>
    <property type="project" value="InterPro"/>
</dbReference>
<name>G8PEL9_PEDCP</name>
<gene>
    <name evidence="5" type="primary">cobD</name>
    <name evidence="5" type="ordered locus">PECL_1404</name>
</gene>
<dbReference type="AlphaFoldDB" id="G8PEL9"/>
<keyword evidence="6" id="KW-1185">Reference proteome</keyword>
<sequence>MSVINHGGRGQQIDPDLLDFSANINPIGVPLELKRKISANLNQLIYYPDPDYCGLRKQIAAAYKLDFKNIWVGNGSVSLIYEAVRVLNVRTALVFAPTFGEYEAAMRKMEIDIRTFQLNKQQSFQYNADEIISYLKQNSDIDFVCLCNPNNPTGSMINTNAIRMIVNYCNANHIWLMLDEAFNDFLLEDRQTFSFEQDIRPQDKVIIIKSLTKFYAIPGIRLGIAVCPSADLVTRLKERMEPWSVNTFAALIDENIINDSDYKQATAEWLKTEKGYLERELSKIRDINFYSSQVNFYLLKSPRMDLAKKLMRRKVLVRDCSNFRMLDSSYIRIAVRSHRENEVLIKSLKQILESSL</sequence>
<comment type="similarity">
    <text evidence="3">Belongs to the class-I pyridoxal-phosphate-dependent aminotransferase family.</text>
</comment>
<dbReference type="GO" id="GO:0008483">
    <property type="term" value="F:transaminase activity"/>
    <property type="evidence" value="ECO:0007669"/>
    <property type="project" value="UniProtKB-KW"/>
</dbReference>
<dbReference type="PANTHER" id="PTHR42885">
    <property type="entry name" value="HISTIDINOL-PHOSPHATE AMINOTRANSFERASE-RELATED"/>
    <property type="match status" value="1"/>
</dbReference>
<dbReference type="InterPro" id="IPR004839">
    <property type="entry name" value="Aminotransferase_I/II_large"/>
</dbReference>
<dbReference type="InterPro" id="IPR015424">
    <property type="entry name" value="PyrdxlP-dep_Trfase"/>
</dbReference>
<dbReference type="Proteomes" id="UP000005444">
    <property type="component" value="Chromosome"/>
</dbReference>
<evidence type="ECO:0000256" key="2">
    <source>
        <dbReference type="ARBA" id="ARBA00022898"/>
    </source>
</evidence>
<dbReference type="PATRIC" id="fig|701521.8.peg.1308"/>
<dbReference type="eggNOG" id="COG0079">
    <property type="taxonomic scope" value="Bacteria"/>
</dbReference>
<evidence type="ECO:0000313" key="6">
    <source>
        <dbReference type="Proteomes" id="UP000005444"/>
    </source>
</evidence>